<feature type="transmembrane region" description="Helical" evidence="1">
    <location>
        <begin position="25"/>
        <end position="46"/>
    </location>
</feature>
<protein>
    <submittedName>
        <fullName evidence="2">Uncharacterized protein</fullName>
    </submittedName>
</protein>
<keyword evidence="1" id="KW-0472">Membrane</keyword>
<accession>Q7RBG9</accession>
<comment type="caution">
    <text evidence="2">The sequence shown here is derived from an EMBL/GenBank/DDBJ whole genome shotgun (WGS) entry which is preliminary data.</text>
</comment>
<dbReference type="AlphaFoldDB" id="Q7RBG9"/>
<dbReference type="InParanoid" id="Q7RBG9"/>
<dbReference type="PaxDb" id="73239-Q7RBG9"/>
<organism evidence="2 3">
    <name type="scientific">Plasmodium yoelii yoelii</name>
    <dbReference type="NCBI Taxonomy" id="73239"/>
    <lineage>
        <taxon>Eukaryota</taxon>
        <taxon>Sar</taxon>
        <taxon>Alveolata</taxon>
        <taxon>Apicomplexa</taxon>
        <taxon>Aconoidasida</taxon>
        <taxon>Haemosporida</taxon>
        <taxon>Plasmodiidae</taxon>
        <taxon>Plasmodium</taxon>
        <taxon>Plasmodium (Vinckeia)</taxon>
    </lineage>
</organism>
<dbReference type="EMBL" id="AABL01002061">
    <property type="protein sequence ID" value="EAA18336.1"/>
    <property type="molecule type" value="Genomic_DNA"/>
</dbReference>
<proteinExistence type="predicted"/>
<evidence type="ECO:0000313" key="3">
    <source>
        <dbReference type="Proteomes" id="UP000008553"/>
    </source>
</evidence>
<evidence type="ECO:0000256" key="1">
    <source>
        <dbReference type="SAM" id="Phobius"/>
    </source>
</evidence>
<dbReference type="Proteomes" id="UP000008553">
    <property type="component" value="Unassembled WGS sequence"/>
</dbReference>
<feature type="non-terminal residue" evidence="2">
    <location>
        <position position="185"/>
    </location>
</feature>
<evidence type="ECO:0000313" key="2">
    <source>
        <dbReference type="EMBL" id="EAA18336.1"/>
    </source>
</evidence>
<sequence length="185" mass="21930">MYVCICICLYAYCHALIIFINNLFFSFLVLLFFSFYYVVGLIINYINKISDKFNLYNYIGISRIFTKILIDLYAQENSTTNTKIVLTNLLKYIRHSKYRKELPLNQKNISHKIFIIQFMNQIIDRIDSQLHLLSAIELTDMLTVISNYSFKNDYSKYYIPKELAKNNSESIEPQNKDEQTSTLFN</sequence>
<keyword evidence="1" id="KW-0812">Transmembrane</keyword>
<keyword evidence="1" id="KW-1133">Transmembrane helix</keyword>
<name>Q7RBG9_PLAYO</name>
<keyword evidence="3" id="KW-1185">Reference proteome</keyword>
<gene>
    <name evidence="2" type="ORF">PY06175</name>
</gene>
<reference evidence="2 3" key="1">
    <citation type="journal article" date="2002" name="Nature">
        <title>Genome sequence and comparative analysis of the model rodent malaria parasite Plasmodium yoelii yoelii.</title>
        <authorList>
            <person name="Carlton J.M."/>
            <person name="Angiuoli S.V."/>
            <person name="Suh B.B."/>
            <person name="Kooij T.W."/>
            <person name="Pertea M."/>
            <person name="Silva J.C."/>
            <person name="Ermolaeva M.D."/>
            <person name="Allen J.E."/>
            <person name="Selengut J.D."/>
            <person name="Koo H.L."/>
            <person name="Peterson J.D."/>
            <person name="Pop M."/>
            <person name="Kosack D.S."/>
            <person name="Shumway M.F."/>
            <person name="Bidwell S.L."/>
            <person name="Shallom S.J."/>
            <person name="van Aken S.E."/>
            <person name="Riedmuller S.B."/>
            <person name="Feldblyum T.V."/>
            <person name="Cho J.K."/>
            <person name="Quackenbush J."/>
            <person name="Sedegah M."/>
            <person name="Shoaibi A."/>
            <person name="Cummings L.M."/>
            <person name="Florens L."/>
            <person name="Yates J.R."/>
            <person name="Raine J.D."/>
            <person name="Sinden R.E."/>
            <person name="Harris M.A."/>
            <person name="Cunningham D.A."/>
            <person name="Preiser P.R."/>
            <person name="Bergman L.W."/>
            <person name="Vaidya A.B."/>
            <person name="van Lin L.H."/>
            <person name="Janse C.J."/>
            <person name="Waters A.P."/>
            <person name="Smith H.O."/>
            <person name="White O.R."/>
            <person name="Salzberg S.L."/>
            <person name="Venter J.C."/>
            <person name="Fraser C.M."/>
            <person name="Hoffman S.L."/>
            <person name="Gardner M.J."/>
            <person name="Carucci D.J."/>
        </authorList>
    </citation>
    <scope>NUCLEOTIDE SEQUENCE [LARGE SCALE GENOMIC DNA]</scope>
    <source>
        <strain evidence="2 3">17XNL</strain>
    </source>
</reference>